<dbReference type="eggNOG" id="ENOG50315I4">
    <property type="taxonomic scope" value="Bacteria"/>
</dbReference>
<evidence type="ECO:0000256" key="1">
    <source>
        <dbReference type="ARBA" id="ARBA00003475"/>
    </source>
</evidence>
<proteinExistence type="predicted"/>
<reference evidence="10 11" key="1">
    <citation type="submission" date="2013-07" db="EMBL/GenBank/DDBJ databases">
        <title>Completed genome of Sphingomonas sanxanigenens NX02.</title>
        <authorList>
            <person name="Ma T."/>
            <person name="Huang H."/>
            <person name="Wu M."/>
            <person name="Li X."/>
            <person name="Li G."/>
        </authorList>
    </citation>
    <scope>NUCLEOTIDE SEQUENCE [LARGE SCALE GENOMIC DNA]</scope>
    <source>
        <strain evidence="10 11">NX02</strain>
    </source>
</reference>
<comment type="function">
    <text evidence="1">May be specifically involved in the processing, transport, and/or maturation of the MADH beta-subunit.</text>
</comment>
<evidence type="ECO:0000256" key="6">
    <source>
        <dbReference type="ARBA" id="ARBA00022989"/>
    </source>
</evidence>
<dbReference type="STRING" id="1123269.NX02_15550"/>
<comment type="subcellular location">
    <subcellularLocation>
        <location evidence="2">Membrane</location>
        <topology evidence="2">Multi-pass membrane protein</topology>
    </subcellularLocation>
</comment>
<evidence type="ECO:0000256" key="4">
    <source>
        <dbReference type="ARBA" id="ARBA00019078"/>
    </source>
</evidence>
<dbReference type="GO" id="GO:0016020">
    <property type="term" value="C:membrane"/>
    <property type="evidence" value="ECO:0007669"/>
    <property type="project" value="UniProtKB-SubCell"/>
</dbReference>
<gene>
    <name evidence="10" type="ORF">NX02_15550</name>
</gene>
<feature type="transmembrane region" description="Helical" evidence="8">
    <location>
        <begin position="76"/>
        <end position="96"/>
    </location>
</feature>
<evidence type="ECO:0000259" key="9">
    <source>
        <dbReference type="Pfam" id="PF07291"/>
    </source>
</evidence>
<dbReference type="EMBL" id="CP006644">
    <property type="protein sequence ID" value="AHE54791.1"/>
    <property type="molecule type" value="Genomic_DNA"/>
</dbReference>
<feature type="transmembrane region" description="Helical" evidence="8">
    <location>
        <begin position="116"/>
        <end position="137"/>
    </location>
</feature>
<dbReference type="Pfam" id="PF07291">
    <property type="entry name" value="MauE"/>
    <property type="match status" value="1"/>
</dbReference>
<evidence type="ECO:0000256" key="7">
    <source>
        <dbReference type="ARBA" id="ARBA00023136"/>
    </source>
</evidence>
<evidence type="ECO:0000313" key="10">
    <source>
        <dbReference type="EMBL" id="AHE54791.1"/>
    </source>
</evidence>
<evidence type="ECO:0000256" key="8">
    <source>
        <dbReference type="SAM" id="Phobius"/>
    </source>
</evidence>
<organism evidence="10 11">
    <name type="scientific">Sphingomonas sanxanigenens DSM 19645 = NX02</name>
    <dbReference type="NCBI Taxonomy" id="1123269"/>
    <lineage>
        <taxon>Bacteria</taxon>
        <taxon>Pseudomonadati</taxon>
        <taxon>Pseudomonadota</taxon>
        <taxon>Alphaproteobacteria</taxon>
        <taxon>Sphingomonadales</taxon>
        <taxon>Sphingomonadaceae</taxon>
        <taxon>Sphingomonas</taxon>
    </lineage>
</organism>
<evidence type="ECO:0000256" key="3">
    <source>
        <dbReference type="ARBA" id="ARBA00004856"/>
    </source>
</evidence>
<dbReference type="PATRIC" id="fig|1123269.5.peg.3036"/>
<evidence type="ECO:0000256" key="5">
    <source>
        <dbReference type="ARBA" id="ARBA00022692"/>
    </source>
</evidence>
<name>W0ACH4_9SPHN</name>
<feature type="transmembrane region" description="Helical" evidence="8">
    <location>
        <begin position="149"/>
        <end position="176"/>
    </location>
</feature>
<dbReference type="HOGENOM" id="CLU_101331_2_2_5"/>
<feature type="transmembrane region" description="Helical" evidence="8">
    <location>
        <begin position="6"/>
        <end position="28"/>
    </location>
</feature>
<dbReference type="GO" id="GO:0030416">
    <property type="term" value="P:methylamine metabolic process"/>
    <property type="evidence" value="ECO:0007669"/>
    <property type="project" value="InterPro"/>
</dbReference>
<accession>W0ACH4</accession>
<feature type="domain" description="Methylamine utilisation protein MauE" evidence="9">
    <location>
        <begin position="8"/>
        <end position="134"/>
    </location>
</feature>
<comment type="pathway">
    <text evidence="3">One-carbon metabolism; methylamine degradation.</text>
</comment>
<dbReference type="UniPathway" id="UPA00895"/>
<dbReference type="RefSeq" id="WP_025292994.1">
    <property type="nucleotide sequence ID" value="NZ_CP006644.1"/>
</dbReference>
<protein>
    <recommendedName>
        <fullName evidence="4">Methylamine utilization protein MauE</fullName>
    </recommendedName>
</protein>
<keyword evidence="7 8" id="KW-0472">Membrane</keyword>
<evidence type="ECO:0000256" key="2">
    <source>
        <dbReference type="ARBA" id="ARBA00004141"/>
    </source>
</evidence>
<dbReference type="Proteomes" id="UP000018851">
    <property type="component" value="Chromosome"/>
</dbReference>
<feature type="transmembrane region" description="Helical" evidence="8">
    <location>
        <begin position="49"/>
        <end position="70"/>
    </location>
</feature>
<sequence length="189" mass="19226">MDGAAGLAILALAAAIGIGLIFLVAGWTKLRHRPLLAAVVANYRVLPPPLVPIVASLLPYVELAVGVALIAGLGRIPALAAILLLAGFAAAMAVNIRRGRSHIDCGCGLSGLHQMLGWPLVARNLAFAALLVPVLVVPAPTPFAAQLSAAQLAVAAAGGIAFFLCHLLFGAIGALTRSPATAAFRRQAR</sequence>
<keyword evidence="11" id="KW-1185">Reference proteome</keyword>
<keyword evidence="5 8" id="KW-0812">Transmembrane</keyword>
<dbReference type="AlphaFoldDB" id="W0ACH4"/>
<dbReference type="OrthoDB" id="4462029at2"/>
<dbReference type="InterPro" id="IPR009908">
    <property type="entry name" value="Methylamine_util_MauE"/>
</dbReference>
<evidence type="ECO:0000313" key="11">
    <source>
        <dbReference type="Proteomes" id="UP000018851"/>
    </source>
</evidence>
<keyword evidence="6 8" id="KW-1133">Transmembrane helix</keyword>
<dbReference type="KEGG" id="ssan:NX02_15550"/>